<dbReference type="EMBL" id="JANPWB010000006">
    <property type="protein sequence ID" value="KAJ1178333.1"/>
    <property type="molecule type" value="Genomic_DNA"/>
</dbReference>
<dbReference type="PANTHER" id="PTHR12425">
    <property type="entry name" value="SYNEMBRYN"/>
    <property type="match status" value="1"/>
</dbReference>
<evidence type="ECO:0000256" key="7">
    <source>
        <dbReference type="RuleBase" id="RU369048"/>
    </source>
</evidence>
<keyword evidence="3 7" id="KW-0963">Cytoplasm</keyword>
<dbReference type="SUPFAM" id="SSF48371">
    <property type="entry name" value="ARM repeat"/>
    <property type="match status" value="1"/>
</dbReference>
<protein>
    <recommendedName>
        <fullName evidence="7">Synembryn</fullName>
    </recommendedName>
    <alternativeName>
        <fullName evidence="7">Protein Ric-8</fullName>
    </alternativeName>
</protein>
<comment type="subunit">
    <text evidence="7">Interacts with some GDP-bound G alpha proteins. Does not interact with G-alpha proteins when they are in complex with subunits beta and gamma.</text>
</comment>
<comment type="function">
    <text evidence="6">Chaperone that specifically binds and folds nascent G alpha proteins prior to G protein heterotrimer formation, promoting their stability and activity: folds GNAI1, GNAO1, GNA13 and GNAQ. Does not fold G(s) G-alpha proteins GNAS nor GNAL. Also acts as a guanine nucleotide exchange factor (GEF) for G alpha proteins by stimulating exchange of bound GDP for free GTP.</text>
</comment>
<dbReference type="InterPro" id="IPR019318">
    <property type="entry name" value="Gua_nucleotide_exch_fac_Ric8"/>
</dbReference>
<comment type="caution">
    <text evidence="8">The sequence shown here is derived from an EMBL/GenBank/DDBJ whole genome shotgun (WGS) entry which is preliminary data.</text>
</comment>
<dbReference type="PRINTS" id="PR01802">
    <property type="entry name" value="SYNEMBRYN"/>
</dbReference>
<comment type="similarity">
    <text evidence="2 7">Belongs to the synembryn family.</text>
</comment>
<comment type="function">
    <text evidence="7">Chaperone that specifically binds and folds nascent G alpha proteins prior to G protein heterotrimer formation. Also acts as a guanine nucleotide exchange factor (GEF) for G alpha proteins by stimulating exchange of bound GDP for free GTP.</text>
</comment>
<evidence type="ECO:0000256" key="5">
    <source>
        <dbReference type="ARBA" id="ARBA00023186"/>
    </source>
</evidence>
<dbReference type="Gene3D" id="1.25.10.10">
    <property type="entry name" value="Leucine-rich Repeat Variant"/>
    <property type="match status" value="1"/>
</dbReference>
<dbReference type="PANTHER" id="PTHR12425:SF4">
    <property type="entry name" value="SYNEMBRYN-A"/>
    <property type="match status" value="1"/>
</dbReference>
<organism evidence="8 9">
    <name type="scientific">Pleurodeles waltl</name>
    <name type="common">Iberian ribbed newt</name>
    <dbReference type="NCBI Taxonomy" id="8319"/>
    <lineage>
        <taxon>Eukaryota</taxon>
        <taxon>Metazoa</taxon>
        <taxon>Chordata</taxon>
        <taxon>Craniata</taxon>
        <taxon>Vertebrata</taxon>
        <taxon>Euteleostomi</taxon>
        <taxon>Amphibia</taxon>
        <taxon>Batrachia</taxon>
        <taxon>Caudata</taxon>
        <taxon>Salamandroidea</taxon>
        <taxon>Salamandridae</taxon>
        <taxon>Pleurodelinae</taxon>
        <taxon>Pleurodeles</taxon>
    </lineage>
</organism>
<dbReference type="GO" id="GO:0005085">
    <property type="term" value="F:guanyl-nucleotide exchange factor activity"/>
    <property type="evidence" value="ECO:0007669"/>
    <property type="project" value="UniProtKB-UniRule"/>
</dbReference>
<evidence type="ECO:0000313" key="9">
    <source>
        <dbReference type="Proteomes" id="UP001066276"/>
    </source>
</evidence>
<proteinExistence type="inferred from homology"/>
<keyword evidence="5" id="KW-0143">Chaperone</keyword>
<evidence type="ECO:0000256" key="1">
    <source>
        <dbReference type="ARBA" id="ARBA00004544"/>
    </source>
</evidence>
<dbReference type="AlphaFoldDB" id="A0AAV7TPJ5"/>
<dbReference type="FunFam" id="1.25.10.10:FF:000447">
    <property type="entry name" value="RIC8 guanine nucleotide exchange factor A"/>
    <property type="match status" value="1"/>
</dbReference>
<dbReference type="GO" id="GO:0005886">
    <property type="term" value="C:plasma membrane"/>
    <property type="evidence" value="ECO:0007669"/>
    <property type="project" value="TreeGrafter"/>
</dbReference>
<comment type="subcellular location">
    <subcellularLocation>
        <location evidence="1">Cytoplasm</location>
        <location evidence="1">Cell cortex</location>
    </subcellularLocation>
</comment>
<accession>A0AAV7TPJ5</accession>
<gene>
    <name evidence="8" type="ORF">NDU88_003579</name>
</gene>
<dbReference type="InterPro" id="IPR008376">
    <property type="entry name" value="Chaperone_Ric-8_A/B"/>
</dbReference>
<evidence type="ECO:0000313" key="8">
    <source>
        <dbReference type="EMBL" id="KAJ1178333.1"/>
    </source>
</evidence>
<evidence type="ECO:0000256" key="3">
    <source>
        <dbReference type="ARBA" id="ARBA00022490"/>
    </source>
</evidence>
<sequence length="533" mass="59753">MDLKSLIATLESGQQDVVLRALQGYNKQTSQCFSFENEDIETRKVLGTLLIQLLERDLQPPCHTACLETVRILSRDKRVLDPFVTHSGLRTLAHHAGIDGSFLKVPDQDLMVEALKCLCNLVFTSADGQQKSADLGIVVGLARRLRLHHEENFMHEVKFLDVRLLFLLTALRIDVRQQLAQELRGVSLMTNALQAVFGTQLTDPYDLASKPGHLSRHGMELAMEILKVLFNITFNSSQQQLDEEEAASFRHLCSVLRHCLLMRGDNEDITEEFHGHTVNLLGNLPFKCLNALLIPKVKPGCTEYMGVNMDALSMLLDFLEQRLDRGHKAKENLTPVLTVLAQSARIHRPARRYLRAKVLPPLRDVTNRPEVGEHIRNKLVRLMTHIDTDVKHCAADFLFILCKENVTRFVKYTGYGNAAGLLAARGLMAGGQAEGNYSEDEDTDTEEYKEAKANINPVTGRVEEKPPNPLDGMTEEQKEDEAMKLVDMFTKLSRQCVVQPMAVGPDGKLTSLNAVMNRFADRRSSSSSGSDKE</sequence>
<dbReference type="InterPro" id="IPR016024">
    <property type="entry name" value="ARM-type_fold"/>
</dbReference>
<evidence type="ECO:0000256" key="6">
    <source>
        <dbReference type="ARBA" id="ARBA00057815"/>
    </source>
</evidence>
<keyword evidence="4 7" id="KW-0344">Guanine-nucleotide releasing factor</keyword>
<reference evidence="8" key="1">
    <citation type="journal article" date="2022" name="bioRxiv">
        <title>Sequencing and chromosome-scale assembly of the giantPleurodeles waltlgenome.</title>
        <authorList>
            <person name="Brown T."/>
            <person name="Elewa A."/>
            <person name="Iarovenko S."/>
            <person name="Subramanian E."/>
            <person name="Araus A.J."/>
            <person name="Petzold A."/>
            <person name="Susuki M."/>
            <person name="Suzuki K.-i.T."/>
            <person name="Hayashi T."/>
            <person name="Toyoda A."/>
            <person name="Oliveira C."/>
            <person name="Osipova E."/>
            <person name="Leigh N.D."/>
            <person name="Simon A."/>
            <person name="Yun M.H."/>
        </authorList>
    </citation>
    <scope>NUCLEOTIDE SEQUENCE</scope>
    <source>
        <strain evidence="8">20211129_DDA</strain>
        <tissue evidence="8">Liver</tissue>
    </source>
</reference>
<evidence type="ECO:0000256" key="2">
    <source>
        <dbReference type="ARBA" id="ARBA00009049"/>
    </source>
</evidence>
<dbReference type="Pfam" id="PF10165">
    <property type="entry name" value="Ric8"/>
    <property type="match status" value="1"/>
</dbReference>
<keyword evidence="9" id="KW-1185">Reference proteome</keyword>
<dbReference type="GO" id="GO:0005938">
    <property type="term" value="C:cell cortex"/>
    <property type="evidence" value="ECO:0007669"/>
    <property type="project" value="UniProtKB-SubCell"/>
</dbReference>
<evidence type="ECO:0000256" key="4">
    <source>
        <dbReference type="ARBA" id="ARBA00022658"/>
    </source>
</evidence>
<dbReference type="Proteomes" id="UP001066276">
    <property type="component" value="Chromosome 3_2"/>
</dbReference>
<dbReference type="GO" id="GO:0007186">
    <property type="term" value="P:G protein-coupled receptor signaling pathway"/>
    <property type="evidence" value="ECO:0007669"/>
    <property type="project" value="TreeGrafter"/>
</dbReference>
<name>A0AAV7TPJ5_PLEWA</name>
<dbReference type="GO" id="GO:0001965">
    <property type="term" value="F:G-protein alpha-subunit binding"/>
    <property type="evidence" value="ECO:0007669"/>
    <property type="project" value="UniProtKB-UniRule"/>
</dbReference>
<dbReference type="InterPro" id="IPR011989">
    <property type="entry name" value="ARM-like"/>
</dbReference>